<dbReference type="Proteomes" id="UP001384579">
    <property type="component" value="Unassembled WGS sequence"/>
</dbReference>
<dbReference type="RefSeq" id="WP_340518750.1">
    <property type="nucleotide sequence ID" value="NZ_JBBLXS010000114.1"/>
</dbReference>
<keyword evidence="2" id="KW-1185">Reference proteome</keyword>
<reference evidence="1 2" key="1">
    <citation type="journal article" date="2020" name="Harmful Algae">
        <title>Molecular and morphological characterization of a novel dihydroanatoxin-a producing Microcoleus species (cyanobacteria) from the Russian River, California, USA.</title>
        <authorList>
            <person name="Conklin K.Y."/>
            <person name="Stancheva R."/>
            <person name="Otten T.G."/>
            <person name="Fadness R."/>
            <person name="Boyer G.L."/>
            <person name="Read B."/>
            <person name="Zhang X."/>
            <person name="Sheath R.G."/>
        </authorList>
    </citation>
    <scope>NUCLEOTIDE SEQUENCE [LARGE SCALE GENOMIC DNA]</scope>
    <source>
        <strain evidence="1 2">PTRS2</strain>
    </source>
</reference>
<gene>
    <name evidence="1" type="ORF">WMG39_10840</name>
</gene>
<organism evidence="1 2">
    <name type="scientific">Microcoleus anatoxicus PTRS2</name>
    <dbReference type="NCBI Taxonomy" id="2705321"/>
    <lineage>
        <taxon>Bacteria</taxon>
        <taxon>Bacillati</taxon>
        <taxon>Cyanobacteriota</taxon>
        <taxon>Cyanophyceae</taxon>
        <taxon>Oscillatoriophycideae</taxon>
        <taxon>Oscillatoriales</taxon>
        <taxon>Microcoleaceae</taxon>
        <taxon>Microcoleus</taxon>
        <taxon>Microcoleus anatoxicus</taxon>
    </lineage>
</organism>
<comment type="caution">
    <text evidence="1">The sequence shown here is derived from an EMBL/GenBank/DDBJ whole genome shotgun (WGS) entry which is preliminary data.</text>
</comment>
<name>A0ABU8YM56_9CYAN</name>
<evidence type="ECO:0000313" key="1">
    <source>
        <dbReference type="EMBL" id="MEK0185356.1"/>
    </source>
</evidence>
<accession>A0ABU8YM56</accession>
<evidence type="ECO:0000313" key="2">
    <source>
        <dbReference type="Proteomes" id="UP001384579"/>
    </source>
</evidence>
<dbReference type="EMBL" id="JBBLXS010000114">
    <property type="protein sequence ID" value="MEK0185356.1"/>
    <property type="molecule type" value="Genomic_DNA"/>
</dbReference>
<sequence>MTALSQVSGHLLAVDRALVVQTATAIGLGSRKSIVSITISTNCTGLII</sequence>
<proteinExistence type="predicted"/>
<protein>
    <submittedName>
        <fullName evidence="1">Uncharacterized protein</fullName>
    </submittedName>
</protein>